<evidence type="ECO:0000313" key="5">
    <source>
        <dbReference type="EMBL" id="GMI43850.1"/>
    </source>
</evidence>
<dbReference type="GO" id="GO:0009166">
    <property type="term" value="P:nucleotide catabolic process"/>
    <property type="evidence" value="ECO:0007669"/>
    <property type="project" value="InterPro"/>
</dbReference>
<dbReference type="PROSITE" id="PS50222">
    <property type="entry name" value="EF_HAND_2"/>
    <property type="match status" value="2"/>
</dbReference>
<accession>A0A9W7LBR9</accession>
<dbReference type="Gene3D" id="1.10.238.10">
    <property type="entry name" value="EF-hand"/>
    <property type="match status" value="1"/>
</dbReference>
<dbReference type="InterPro" id="IPR036907">
    <property type="entry name" value="5'-Nucleotdase_C_sf"/>
</dbReference>
<dbReference type="Gene3D" id="3.90.780.10">
    <property type="entry name" value="5'-Nucleotidase, C-terminal domain"/>
    <property type="match status" value="1"/>
</dbReference>
<dbReference type="GO" id="GO:0005509">
    <property type="term" value="F:calcium ion binding"/>
    <property type="evidence" value="ECO:0007669"/>
    <property type="project" value="InterPro"/>
</dbReference>
<comment type="caution">
    <text evidence="5">The sequence shown here is derived from an EMBL/GenBank/DDBJ whole genome shotgun (WGS) entry which is preliminary data.</text>
</comment>
<feature type="domain" description="EF-hand" evidence="4">
    <location>
        <begin position="528"/>
        <end position="563"/>
    </location>
</feature>
<dbReference type="PANTHER" id="PTHR11575">
    <property type="entry name" value="5'-NUCLEOTIDASE-RELATED"/>
    <property type="match status" value="1"/>
</dbReference>
<evidence type="ECO:0000259" key="4">
    <source>
        <dbReference type="PROSITE" id="PS50222"/>
    </source>
</evidence>
<dbReference type="InterPro" id="IPR004843">
    <property type="entry name" value="Calcineurin-like_PHP"/>
</dbReference>
<keyword evidence="6" id="KW-1185">Reference proteome</keyword>
<dbReference type="SUPFAM" id="SSF55816">
    <property type="entry name" value="5'-nucleotidase (syn. UDP-sugar hydrolase), C-terminal domain"/>
    <property type="match status" value="1"/>
</dbReference>
<dbReference type="InterPro" id="IPR002048">
    <property type="entry name" value="EF_hand_dom"/>
</dbReference>
<evidence type="ECO:0000256" key="3">
    <source>
        <dbReference type="ARBA" id="ARBA00022837"/>
    </source>
</evidence>
<dbReference type="Pfam" id="PF00149">
    <property type="entry name" value="Metallophos"/>
    <property type="match status" value="1"/>
</dbReference>
<sequence length="569" mass="63727">MLRRSLTRLAPDTSNIRVRLACINDVYELENLPRLHSLLMNLKPRPNAVTLAGDFISPSTLSSIDGGRGMVKTLRACGITHVSLGNHEADVKQGVLRERLRELSKSVTVLNSNIGFRRRDAAEDWITEETSSYSIIQSHCKTVSVALFGLMSDEPDMFRDGTFKGLQISSVPGSFSALASDVKHRHEPQAFIPMTHMSLKRDQDLVKYIGKSLELDGKVPLIIGGHEHEMMEIGTDEGITIVKTGQDAERVAVLDLWFHWFSRELVKVEVNWLETKDWPECKVVASIRDKHMGVLKAMDETNIIDGTLLPVCKSADFSMSSVRTRFQQTTVGAWFCQAIKLELEVDVCVINGATIKGGVEKYEKNLMSYSQLKKELPFPLKMVTVEMTRKTLEEAILWSRTNVEDGHVPEEGEEVARRGYLQTDLDYQNGGGGGANDTLVVALPRNLLGGFCKIKPLMDLGKELKEKGSMPNKDDYIKAIDIIVRFCCRERWAALSSMAFRDMDLNNDGVLDRDEIRELMTLKLGEEPTSVMLDLMMNSVDENSNGVIDEDEFTQLMANLKRSTGHGLN</sequence>
<dbReference type="Proteomes" id="UP001165065">
    <property type="component" value="Unassembled WGS sequence"/>
</dbReference>
<gene>
    <name evidence="5" type="ORF">TrCOL_g9999</name>
</gene>
<dbReference type="SUPFAM" id="SSF56300">
    <property type="entry name" value="Metallo-dependent phosphatases"/>
    <property type="match status" value="1"/>
</dbReference>
<feature type="domain" description="EF-hand" evidence="4">
    <location>
        <begin position="499"/>
        <end position="526"/>
    </location>
</feature>
<protein>
    <recommendedName>
        <fullName evidence="4">EF-hand domain-containing protein</fullName>
    </recommendedName>
</protein>
<organism evidence="5 6">
    <name type="scientific">Triparma columacea</name>
    <dbReference type="NCBI Taxonomy" id="722753"/>
    <lineage>
        <taxon>Eukaryota</taxon>
        <taxon>Sar</taxon>
        <taxon>Stramenopiles</taxon>
        <taxon>Ochrophyta</taxon>
        <taxon>Bolidophyceae</taxon>
        <taxon>Parmales</taxon>
        <taxon>Triparmaceae</taxon>
        <taxon>Triparma</taxon>
    </lineage>
</organism>
<dbReference type="InterPro" id="IPR029052">
    <property type="entry name" value="Metallo-depent_PP-like"/>
</dbReference>
<dbReference type="PANTHER" id="PTHR11575:SF48">
    <property type="entry name" value="5'-NUCLEOTIDASE"/>
    <property type="match status" value="1"/>
</dbReference>
<keyword evidence="3" id="KW-0106">Calcium</keyword>
<dbReference type="Pfam" id="PF13499">
    <property type="entry name" value="EF-hand_7"/>
    <property type="match status" value="1"/>
</dbReference>
<dbReference type="EMBL" id="BRYA01000201">
    <property type="protein sequence ID" value="GMI43850.1"/>
    <property type="molecule type" value="Genomic_DNA"/>
</dbReference>
<dbReference type="SUPFAM" id="SSF47473">
    <property type="entry name" value="EF-hand"/>
    <property type="match status" value="1"/>
</dbReference>
<dbReference type="CDD" id="cd00051">
    <property type="entry name" value="EFh"/>
    <property type="match status" value="1"/>
</dbReference>
<dbReference type="SMART" id="SM00054">
    <property type="entry name" value="EFh"/>
    <property type="match status" value="2"/>
</dbReference>
<proteinExistence type="inferred from homology"/>
<evidence type="ECO:0000256" key="2">
    <source>
        <dbReference type="ARBA" id="ARBA00022729"/>
    </source>
</evidence>
<dbReference type="InterPro" id="IPR006179">
    <property type="entry name" value="5_nucleotidase/apyrase"/>
</dbReference>
<dbReference type="PROSITE" id="PS00018">
    <property type="entry name" value="EF_HAND_1"/>
    <property type="match status" value="2"/>
</dbReference>
<comment type="similarity">
    <text evidence="1">Belongs to the 5'-nucleotidase family.</text>
</comment>
<keyword evidence="2" id="KW-0732">Signal</keyword>
<dbReference type="InterPro" id="IPR018247">
    <property type="entry name" value="EF_Hand_1_Ca_BS"/>
</dbReference>
<evidence type="ECO:0000256" key="1">
    <source>
        <dbReference type="ARBA" id="ARBA00006654"/>
    </source>
</evidence>
<name>A0A9W7LBR9_9STRA</name>
<dbReference type="AlphaFoldDB" id="A0A9W7LBR9"/>
<dbReference type="InterPro" id="IPR008334">
    <property type="entry name" value="5'-Nucleotdase_C"/>
</dbReference>
<dbReference type="OrthoDB" id="10252235at2759"/>
<dbReference type="Pfam" id="PF02872">
    <property type="entry name" value="5_nucleotid_C"/>
    <property type="match status" value="1"/>
</dbReference>
<dbReference type="Gene3D" id="3.60.21.10">
    <property type="match status" value="1"/>
</dbReference>
<reference evidence="6" key="1">
    <citation type="journal article" date="2023" name="Commun. Biol.">
        <title>Genome analysis of Parmales, the sister group of diatoms, reveals the evolutionary specialization of diatoms from phago-mixotrophs to photoautotrophs.</title>
        <authorList>
            <person name="Ban H."/>
            <person name="Sato S."/>
            <person name="Yoshikawa S."/>
            <person name="Yamada K."/>
            <person name="Nakamura Y."/>
            <person name="Ichinomiya M."/>
            <person name="Sato N."/>
            <person name="Blanc-Mathieu R."/>
            <person name="Endo H."/>
            <person name="Kuwata A."/>
            <person name="Ogata H."/>
        </authorList>
    </citation>
    <scope>NUCLEOTIDE SEQUENCE [LARGE SCALE GENOMIC DNA]</scope>
</reference>
<evidence type="ECO:0000313" key="6">
    <source>
        <dbReference type="Proteomes" id="UP001165065"/>
    </source>
</evidence>
<dbReference type="InterPro" id="IPR011992">
    <property type="entry name" value="EF-hand-dom_pair"/>
</dbReference>
<dbReference type="GO" id="GO:0016787">
    <property type="term" value="F:hydrolase activity"/>
    <property type="evidence" value="ECO:0007669"/>
    <property type="project" value="InterPro"/>
</dbReference>